<reference evidence="2" key="1">
    <citation type="submission" date="2011-01" db="EMBL/GenBank/DDBJ databases">
        <authorList>
            <person name="Muzny D."/>
            <person name="Qin X."/>
            <person name="Buhay C."/>
            <person name="Dugan-Rocha S."/>
            <person name="Ding Y."/>
            <person name="Chen G."/>
            <person name="Hawes A."/>
            <person name="Holder M."/>
            <person name="Jhangiani S."/>
            <person name="Johnson A."/>
            <person name="Khan Z."/>
            <person name="Li Z."/>
            <person name="Liu W."/>
            <person name="Liu X."/>
            <person name="Perez L."/>
            <person name="Shen H."/>
            <person name="Wang Q."/>
            <person name="Watt J."/>
            <person name="Xi L."/>
            <person name="Xin Y."/>
            <person name="Zhou J."/>
            <person name="Deng J."/>
            <person name="Jiang H."/>
            <person name="Liu Y."/>
            <person name="Qu J."/>
            <person name="Song X.-Z."/>
            <person name="Zhang L."/>
            <person name="Villasana D."/>
            <person name="Johnson A."/>
            <person name="Liu J."/>
            <person name="Liyanage D."/>
            <person name="Lorensuhewa L."/>
            <person name="Robinson T."/>
            <person name="Song A."/>
            <person name="Song B.-B."/>
            <person name="Dinh H."/>
            <person name="Thornton R."/>
            <person name="Coyle M."/>
            <person name="Francisco L."/>
            <person name="Jackson L."/>
            <person name="Javaid M."/>
            <person name="Korchina V."/>
            <person name="Kovar C."/>
            <person name="Mata R."/>
            <person name="Mathew T."/>
            <person name="Ngo R."/>
            <person name="Nguyen L."/>
            <person name="Nguyen N."/>
            <person name="Okwuonu G."/>
            <person name="Ongeri F."/>
            <person name="Pham C."/>
            <person name="Simmons D."/>
            <person name="Wilczek-Boney K."/>
            <person name="Hale W."/>
            <person name="Jakkamsetti A."/>
            <person name="Pham P."/>
            <person name="Ruth R."/>
            <person name="San Lucas F."/>
            <person name="Warren J."/>
            <person name="Zhang J."/>
            <person name="Zhao Z."/>
            <person name="Zhou C."/>
            <person name="Zhu D."/>
            <person name="Lee S."/>
            <person name="Bess C."/>
            <person name="Blankenburg K."/>
            <person name="Forbes L."/>
            <person name="Fu Q."/>
            <person name="Gubbala S."/>
            <person name="Hirani K."/>
            <person name="Jayaseelan J.C."/>
            <person name="Lara F."/>
            <person name="Munidasa M."/>
            <person name="Palculict T."/>
            <person name="Patil S."/>
            <person name="Pu L.-L."/>
            <person name="Saada N."/>
            <person name="Tang L."/>
            <person name="Weissenberger G."/>
            <person name="Zhu Y."/>
            <person name="Hemphill L."/>
            <person name="Shang Y."/>
            <person name="Youmans B."/>
            <person name="Ayvaz T."/>
            <person name="Ross M."/>
            <person name="Santibanez J."/>
            <person name="Aqrawi P."/>
            <person name="Gross S."/>
            <person name="Joshi V."/>
            <person name="Fowler G."/>
            <person name="Nazareth L."/>
            <person name="Reid J."/>
            <person name="Worley K."/>
            <person name="Petrosino J."/>
            <person name="Highlander S."/>
            <person name="Gibbs R."/>
        </authorList>
    </citation>
    <scope>NUCLEOTIDE SEQUENCE [LARGE SCALE GENOMIC DNA]</scope>
    <source>
        <strain evidence="2">ATCC 19414</strain>
    </source>
</reference>
<dbReference type="AlphaFoldDB" id="E7FWE1"/>
<dbReference type="RefSeq" id="WP_003774198.1">
    <property type="nucleotide sequence ID" value="NZ_ACLK02000002.1"/>
</dbReference>
<accession>E7FWE1</accession>
<sequence length="73" mass="8396">MKKLSEETIMIEQIKNGFEKASNDNVYMLVLGIVVLLIVINYFLNTMFLTVLTLLMFCIAFGVLVKHIIKKED</sequence>
<keyword evidence="1" id="KW-0472">Membrane</keyword>
<dbReference type="STRING" id="1648.A2I91_00435"/>
<organism evidence="2 3">
    <name type="scientific">Erysipelothrix rhusiopathiae ATCC 19414</name>
    <dbReference type="NCBI Taxonomy" id="525280"/>
    <lineage>
        <taxon>Bacteria</taxon>
        <taxon>Bacillati</taxon>
        <taxon>Bacillota</taxon>
        <taxon>Erysipelotrichia</taxon>
        <taxon>Erysipelotrichales</taxon>
        <taxon>Erysipelotrichaceae</taxon>
        <taxon>Erysipelothrix</taxon>
    </lineage>
</organism>
<proteinExistence type="predicted"/>
<keyword evidence="1" id="KW-0812">Transmembrane</keyword>
<dbReference type="Proteomes" id="UP000003028">
    <property type="component" value="Unassembled WGS sequence"/>
</dbReference>
<dbReference type="EMBL" id="ACLK02000002">
    <property type="protein sequence ID" value="EFY08574.1"/>
    <property type="molecule type" value="Genomic_DNA"/>
</dbReference>
<feature type="transmembrane region" description="Helical" evidence="1">
    <location>
        <begin position="25"/>
        <end position="44"/>
    </location>
</feature>
<evidence type="ECO:0000313" key="2">
    <source>
        <dbReference type="EMBL" id="EFY08574.1"/>
    </source>
</evidence>
<gene>
    <name evidence="2" type="ORF">HMPREF0357_10681</name>
</gene>
<protein>
    <submittedName>
        <fullName evidence="2">Uncharacterized protein</fullName>
    </submittedName>
</protein>
<evidence type="ECO:0000313" key="3">
    <source>
        <dbReference type="Proteomes" id="UP000003028"/>
    </source>
</evidence>
<name>E7FWE1_ERYRH</name>
<feature type="transmembrane region" description="Helical" evidence="1">
    <location>
        <begin position="50"/>
        <end position="69"/>
    </location>
</feature>
<evidence type="ECO:0000256" key="1">
    <source>
        <dbReference type="SAM" id="Phobius"/>
    </source>
</evidence>
<keyword evidence="1" id="KW-1133">Transmembrane helix</keyword>
<comment type="caution">
    <text evidence="2">The sequence shown here is derived from an EMBL/GenBank/DDBJ whole genome shotgun (WGS) entry which is preliminary data.</text>
</comment>
<keyword evidence="3" id="KW-1185">Reference proteome</keyword>